<dbReference type="InterPro" id="IPR047057">
    <property type="entry name" value="MerR_fam"/>
</dbReference>
<dbReference type="OrthoDB" id="9802944at2"/>
<dbReference type="SMART" id="SM00422">
    <property type="entry name" value="HTH_MERR"/>
    <property type="match status" value="1"/>
</dbReference>
<gene>
    <name evidence="4" type="primary">soxR</name>
    <name evidence="4" type="ORF">DPBNPPHM_03843</name>
</gene>
<name>A0A5S9PAL8_9GAMM</name>
<keyword evidence="1" id="KW-0238">DNA-binding</keyword>
<dbReference type="GO" id="GO:0003677">
    <property type="term" value="F:DNA binding"/>
    <property type="evidence" value="ECO:0007669"/>
    <property type="project" value="UniProtKB-KW"/>
</dbReference>
<dbReference type="Gene3D" id="1.10.1660.10">
    <property type="match status" value="1"/>
</dbReference>
<accession>A0A5S9PAL8</accession>
<dbReference type="SUPFAM" id="SSF46955">
    <property type="entry name" value="Putative DNA-binding domain"/>
    <property type="match status" value="1"/>
</dbReference>
<evidence type="ECO:0000256" key="1">
    <source>
        <dbReference type="ARBA" id="ARBA00023125"/>
    </source>
</evidence>
<organism evidence="4 5">
    <name type="scientific">BD1-7 clade bacterium</name>
    <dbReference type="NCBI Taxonomy" id="2029982"/>
    <lineage>
        <taxon>Bacteria</taxon>
        <taxon>Pseudomonadati</taxon>
        <taxon>Pseudomonadota</taxon>
        <taxon>Gammaproteobacteria</taxon>
        <taxon>Cellvibrionales</taxon>
        <taxon>Spongiibacteraceae</taxon>
        <taxon>BD1-7 clade</taxon>
    </lineage>
</organism>
<dbReference type="PROSITE" id="PS50937">
    <property type="entry name" value="HTH_MERR_2"/>
    <property type="match status" value="1"/>
</dbReference>
<dbReference type="InterPro" id="IPR009061">
    <property type="entry name" value="DNA-bd_dom_put_sf"/>
</dbReference>
<feature type="domain" description="HTH merR-type" evidence="3">
    <location>
        <begin position="1"/>
        <end position="68"/>
    </location>
</feature>
<dbReference type="InterPro" id="IPR000551">
    <property type="entry name" value="MerR-type_HTH_dom"/>
</dbReference>
<sequence length="137" mass="15319">MDIADVVKQSGLPASTLRYYESKELIQSTGRHGLRRQYDASVLDHLALITLGTKAGFSLQEIGDMFHQTGPDIDRDKLSAKADELDQQIKKLTAMRNGLRHAAKCDAPSHMQCPNFLRMLNVANKNTQRTANKLKPE</sequence>
<evidence type="ECO:0000313" key="5">
    <source>
        <dbReference type="Proteomes" id="UP000434580"/>
    </source>
</evidence>
<feature type="coiled-coil region" evidence="2">
    <location>
        <begin position="75"/>
        <end position="102"/>
    </location>
</feature>
<evidence type="ECO:0000313" key="4">
    <source>
        <dbReference type="EMBL" id="CAA0100802.1"/>
    </source>
</evidence>
<dbReference type="PANTHER" id="PTHR30204:SF97">
    <property type="entry name" value="MERR FAMILY REGULATORY PROTEIN"/>
    <property type="match status" value="1"/>
</dbReference>
<reference evidence="4 5" key="1">
    <citation type="submission" date="2019-11" db="EMBL/GenBank/DDBJ databases">
        <authorList>
            <person name="Holert J."/>
        </authorList>
    </citation>
    <scope>NUCLEOTIDE SEQUENCE [LARGE SCALE GENOMIC DNA]</scope>
    <source>
        <strain evidence="4">BC5_2</strain>
    </source>
</reference>
<protein>
    <submittedName>
        <fullName evidence="4">Redox-sensitive transcriptional activator SoxR</fullName>
    </submittedName>
</protein>
<dbReference type="EMBL" id="CACSII010000008">
    <property type="protein sequence ID" value="CAA0100802.1"/>
    <property type="molecule type" value="Genomic_DNA"/>
</dbReference>
<dbReference type="CDD" id="cd04781">
    <property type="entry name" value="HTH_MerR-like_sg6"/>
    <property type="match status" value="1"/>
</dbReference>
<dbReference type="GO" id="GO:0003700">
    <property type="term" value="F:DNA-binding transcription factor activity"/>
    <property type="evidence" value="ECO:0007669"/>
    <property type="project" value="InterPro"/>
</dbReference>
<dbReference type="Pfam" id="PF13411">
    <property type="entry name" value="MerR_1"/>
    <property type="match status" value="1"/>
</dbReference>
<dbReference type="AlphaFoldDB" id="A0A5S9PAL8"/>
<dbReference type="PANTHER" id="PTHR30204">
    <property type="entry name" value="REDOX-CYCLING DRUG-SENSING TRANSCRIPTIONAL ACTIVATOR SOXR"/>
    <property type="match status" value="1"/>
</dbReference>
<evidence type="ECO:0000259" key="3">
    <source>
        <dbReference type="PROSITE" id="PS50937"/>
    </source>
</evidence>
<dbReference type="Proteomes" id="UP000434580">
    <property type="component" value="Unassembled WGS sequence"/>
</dbReference>
<proteinExistence type="predicted"/>
<evidence type="ECO:0000256" key="2">
    <source>
        <dbReference type="SAM" id="Coils"/>
    </source>
</evidence>
<keyword evidence="2" id="KW-0175">Coiled coil</keyword>